<dbReference type="SMART" id="SM00264">
    <property type="entry name" value="BAG"/>
    <property type="match status" value="1"/>
</dbReference>
<organism evidence="4 5">
    <name type="scientific">Hydnum rufescens UP504</name>
    <dbReference type="NCBI Taxonomy" id="1448309"/>
    <lineage>
        <taxon>Eukaryota</taxon>
        <taxon>Fungi</taxon>
        <taxon>Dikarya</taxon>
        <taxon>Basidiomycota</taxon>
        <taxon>Agaricomycotina</taxon>
        <taxon>Agaricomycetes</taxon>
        <taxon>Cantharellales</taxon>
        <taxon>Hydnaceae</taxon>
        <taxon>Hydnum</taxon>
    </lineage>
</organism>
<evidence type="ECO:0000313" key="5">
    <source>
        <dbReference type="Proteomes" id="UP000886523"/>
    </source>
</evidence>
<dbReference type="InterPro" id="IPR000626">
    <property type="entry name" value="Ubiquitin-like_dom"/>
</dbReference>
<comment type="caution">
    <text evidence="4">The sequence shown here is derived from an EMBL/GenBank/DDBJ whole genome shotgun (WGS) entry which is preliminary data.</text>
</comment>
<dbReference type="Pfam" id="PF00240">
    <property type="entry name" value="ubiquitin"/>
    <property type="match status" value="1"/>
</dbReference>
<feature type="domain" description="Ubiquitin-like" evidence="2">
    <location>
        <begin position="1"/>
        <end position="72"/>
    </location>
</feature>
<dbReference type="GO" id="GO:0000774">
    <property type="term" value="F:adenyl-nucleotide exchange factor activity"/>
    <property type="evidence" value="ECO:0007669"/>
    <property type="project" value="TreeGrafter"/>
</dbReference>
<name>A0A9P6ADA9_9AGAM</name>
<dbReference type="Pfam" id="PF02179">
    <property type="entry name" value="BAG"/>
    <property type="match status" value="1"/>
</dbReference>
<dbReference type="InterPro" id="IPR036533">
    <property type="entry name" value="BAG_dom_sf"/>
</dbReference>
<dbReference type="PANTHER" id="PTHR12329">
    <property type="entry name" value="BCL2-ASSOCIATED ATHANOGENE"/>
    <property type="match status" value="1"/>
</dbReference>
<dbReference type="SUPFAM" id="SSF63491">
    <property type="entry name" value="BAG domain"/>
    <property type="match status" value="1"/>
</dbReference>
<dbReference type="SMART" id="SM00213">
    <property type="entry name" value="UBQ"/>
    <property type="match status" value="1"/>
</dbReference>
<proteinExistence type="predicted"/>
<gene>
    <name evidence="4" type="ORF">BS47DRAFT_1322788</name>
</gene>
<dbReference type="AlphaFoldDB" id="A0A9P6ADA9"/>
<dbReference type="OrthoDB" id="417450at2759"/>
<accession>A0A9P6ADA9</accession>
<evidence type="ECO:0008006" key="6">
    <source>
        <dbReference type="Google" id="ProtNLM"/>
    </source>
</evidence>
<dbReference type="InterPro" id="IPR039773">
    <property type="entry name" value="BAG_chaperone_regulator"/>
</dbReference>
<dbReference type="SUPFAM" id="SSF54236">
    <property type="entry name" value="Ubiquitin-like"/>
    <property type="match status" value="1"/>
</dbReference>
<protein>
    <recommendedName>
        <fullName evidence="6">BAG domain-containing protein</fullName>
    </recommendedName>
</protein>
<evidence type="ECO:0000259" key="2">
    <source>
        <dbReference type="PROSITE" id="PS50053"/>
    </source>
</evidence>
<dbReference type="CDD" id="cd17039">
    <property type="entry name" value="Ubl_ubiquitin_like"/>
    <property type="match status" value="1"/>
</dbReference>
<reference evidence="4" key="1">
    <citation type="journal article" date="2020" name="Nat. Commun.">
        <title>Large-scale genome sequencing of mycorrhizal fungi provides insights into the early evolution of symbiotic traits.</title>
        <authorList>
            <person name="Miyauchi S."/>
            <person name="Kiss E."/>
            <person name="Kuo A."/>
            <person name="Drula E."/>
            <person name="Kohler A."/>
            <person name="Sanchez-Garcia M."/>
            <person name="Morin E."/>
            <person name="Andreopoulos B."/>
            <person name="Barry K.W."/>
            <person name="Bonito G."/>
            <person name="Buee M."/>
            <person name="Carver A."/>
            <person name="Chen C."/>
            <person name="Cichocki N."/>
            <person name="Clum A."/>
            <person name="Culley D."/>
            <person name="Crous P.W."/>
            <person name="Fauchery L."/>
            <person name="Girlanda M."/>
            <person name="Hayes R.D."/>
            <person name="Keri Z."/>
            <person name="LaButti K."/>
            <person name="Lipzen A."/>
            <person name="Lombard V."/>
            <person name="Magnuson J."/>
            <person name="Maillard F."/>
            <person name="Murat C."/>
            <person name="Nolan M."/>
            <person name="Ohm R.A."/>
            <person name="Pangilinan J."/>
            <person name="Pereira M.F."/>
            <person name="Perotto S."/>
            <person name="Peter M."/>
            <person name="Pfister S."/>
            <person name="Riley R."/>
            <person name="Sitrit Y."/>
            <person name="Stielow J.B."/>
            <person name="Szollosi G."/>
            <person name="Zifcakova L."/>
            <person name="Stursova M."/>
            <person name="Spatafora J.W."/>
            <person name="Tedersoo L."/>
            <person name="Vaario L.M."/>
            <person name="Yamada A."/>
            <person name="Yan M."/>
            <person name="Wang P."/>
            <person name="Xu J."/>
            <person name="Bruns T."/>
            <person name="Baldrian P."/>
            <person name="Vilgalys R."/>
            <person name="Dunand C."/>
            <person name="Henrissat B."/>
            <person name="Grigoriev I.V."/>
            <person name="Hibbett D."/>
            <person name="Nagy L.G."/>
            <person name="Martin F.M."/>
        </authorList>
    </citation>
    <scope>NUCLEOTIDE SEQUENCE</scope>
    <source>
        <strain evidence="4">UP504</strain>
    </source>
</reference>
<evidence type="ECO:0000313" key="4">
    <source>
        <dbReference type="EMBL" id="KAF9503772.1"/>
    </source>
</evidence>
<keyword evidence="5" id="KW-1185">Reference proteome</keyword>
<dbReference type="PANTHER" id="PTHR12329:SF16">
    <property type="entry name" value="BAG FAMILY MOLECULAR CHAPERONE REGULATOR 1"/>
    <property type="match status" value="1"/>
</dbReference>
<feature type="domain" description="BAG" evidence="3">
    <location>
        <begin position="150"/>
        <end position="199"/>
    </location>
</feature>
<dbReference type="Gene3D" id="1.20.58.120">
    <property type="entry name" value="BAG domain"/>
    <property type="match status" value="1"/>
</dbReference>
<dbReference type="Proteomes" id="UP000886523">
    <property type="component" value="Unassembled WGS sequence"/>
</dbReference>
<keyword evidence="1" id="KW-0143">Chaperone</keyword>
<dbReference type="InterPro" id="IPR029071">
    <property type="entry name" value="Ubiquitin-like_domsf"/>
</dbReference>
<dbReference type="EMBL" id="MU129302">
    <property type="protein sequence ID" value="KAF9503772.1"/>
    <property type="molecule type" value="Genomic_DNA"/>
</dbReference>
<sequence>MSFLCKWGKERIRFQLPADPSTPLHVVREMVAQHTGLPSDRFKMIHSGAIMKDDNAPISSYHLVANSVIAIIGSGERSGDLGVKSSDSRMVAKNTNASPTEQWTLKCIQAEVDTIRTTLKPSVDAFLASLASDGDSTDKESKSRSSIMQTHAYLSEMLLQSLLRLDAIVPEGEWLEVRSARKEAVKEVQSILDRLDDGRGQSYR</sequence>
<dbReference type="PROSITE" id="PS50053">
    <property type="entry name" value="UBIQUITIN_2"/>
    <property type="match status" value="1"/>
</dbReference>
<dbReference type="GO" id="GO:0051087">
    <property type="term" value="F:protein-folding chaperone binding"/>
    <property type="evidence" value="ECO:0007669"/>
    <property type="project" value="InterPro"/>
</dbReference>
<dbReference type="InterPro" id="IPR003103">
    <property type="entry name" value="BAG_domain"/>
</dbReference>
<evidence type="ECO:0000259" key="3">
    <source>
        <dbReference type="PROSITE" id="PS51035"/>
    </source>
</evidence>
<dbReference type="GO" id="GO:0005829">
    <property type="term" value="C:cytosol"/>
    <property type="evidence" value="ECO:0007669"/>
    <property type="project" value="TreeGrafter"/>
</dbReference>
<dbReference type="PROSITE" id="PS51035">
    <property type="entry name" value="BAG"/>
    <property type="match status" value="1"/>
</dbReference>
<evidence type="ECO:0000256" key="1">
    <source>
        <dbReference type="ARBA" id="ARBA00023186"/>
    </source>
</evidence>
<dbReference type="GO" id="GO:0016020">
    <property type="term" value="C:membrane"/>
    <property type="evidence" value="ECO:0007669"/>
    <property type="project" value="TreeGrafter"/>
</dbReference>
<dbReference type="Gene3D" id="3.10.20.90">
    <property type="entry name" value="Phosphatidylinositol 3-kinase Catalytic Subunit, Chain A, domain 1"/>
    <property type="match status" value="1"/>
</dbReference>
<dbReference type="GO" id="GO:0005634">
    <property type="term" value="C:nucleus"/>
    <property type="evidence" value="ECO:0007669"/>
    <property type="project" value="TreeGrafter"/>
</dbReference>
<dbReference type="GO" id="GO:0050821">
    <property type="term" value="P:protein stabilization"/>
    <property type="evidence" value="ECO:0007669"/>
    <property type="project" value="TreeGrafter"/>
</dbReference>